<feature type="domain" description="PiggyBac transposable element-derived protein" evidence="2">
    <location>
        <begin position="111"/>
        <end position="476"/>
    </location>
</feature>
<dbReference type="PANTHER" id="PTHR47272:SF1">
    <property type="entry name" value="PIGGYBAC TRANSPOSABLE ELEMENT-DERIVED PROTEIN 3-LIKE"/>
    <property type="match status" value="1"/>
</dbReference>
<dbReference type="GeneID" id="106063932"/>
<dbReference type="Proteomes" id="UP001165740">
    <property type="component" value="Chromosome 8"/>
</dbReference>
<evidence type="ECO:0000259" key="2">
    <source>
        <dbReference type="Pfam" id="PF13843"/>
    </source>
</evidence>
<dbReference type="OMA" id="YERCILQ"/>
<dbReference type="InterPro" id="IPR029526">
    <property type="entry name" value="PGBD"/>
</dbReference>
<feature type="compositionally biased region" description="Acidic residues" evidence="1">
    <location>
        <begin position="23"/>
        <end position="40"/>
    </location>
</feature>
<dbReference type="Pfam" id="PF13843">
    <property type="entry name" value="DDE_Tnp_1_7"/>
    <property type="match status" value="1"/>
</dbReference>
<reference evidence="4" key="1">
    <citation type="submission" date="2025-08" db="UniProtKB">
        <authorList>
            <consortium name="RefSeq"/>
        </authorList>
    </citation>
    <scope>IDENTIFICATION</scope>
</reference>
<evidence type="ECO:0000313" key="4">
    <source>
        <dbReference type="RefSeq" id="XP_055893957.1"/>
    </source>
</evidence>
<name>A0A9W3B363_BIOGL</name>
<dbReference type="PANTHER" id="PTHR47272">
    <property type="entry name" value="DDE_TNP_1_7 DOMAIN-CONTAINING PROTEIN"/>
    <property type="match status" value="1"/>
</dbReference>
<organism evidence="3 4">
    <name type="scientific">Biomphalaria glabrata</name>
    <name type="common">Bloodfluke planorb</name>
    <name type="synonym">Freshwater snail</name>
    <dbReference type="NCBI Taxonomy" id="6526"/>
    <lineage>
        <taxon>Eukaryota</taxon>
        <taxon>Metazoa</taxon>
        <taxon>Spiralia</taxon>
        <taxon>Lophotrochozoa</taxon>
        <taxon>Mollusca</taxon>
        <taxon>Gastropoda</taxon>
        <taxon>Heterobranchia</taxon>
        <taxon>Euthyneura</taxon>
        <taxon>Panpulmonata</taxon>
        <taxon>Hygrophila</taxon>
        <taxon>Lymnaeoidea</taxon>
        <taxon>Planorbidae</taxon>
        <taxon>Biomphalaria</taxon>
    </lineage>
</organism>
<dbReference type="AlphaFoldDB" id="A0A9W3B363"/>
<gene>
    <name evidence="4" type="primary">LOC106063932</name>
</gene>
<dbReference type="RefSeq" id="XP_055893957.1">
    <property type="nucleotide sequence ID" value="XM_056037982.1"/>
</dbReference>
<sequence length="596" mass="68633">MSASLPKKFTAQEVLDILEVIDYNESDLENDSTDDEDYEPEPDKETGTQDLSSSESSSDEEVTEPLPSTSSASARNKKKKVYEWTKDNFNPPDSVFRGKVLELPENYEVQSPMHYFKNFLTDDMLELIVKFTNEYSVEKSGKNIDTNKKEIEQIIGMFLRMGLAKMPGVKCYWETDTRYDPVAGVMSRNRFQSLLSNLHFVNNNLATNEEKSDKLWKIRPWLKLFRNNCLKVIAHENNSIDEMMIPFKGKFSKLKQFIKGKPHPWGIKVWARTSSAGMLCDFDVYQGKKDKKDADSIGVGPDVVLQLSSTLPQNEPDKPSLNYKIFADNFFTTLPLLEDLQKKGIHYTGTVRPNRLPGILLDSEKNMKKKGRGTMDQCVEKSTNIVAVRWYDTKAVNMLSTLSGVEPSKTVNRFEKAKSAYVQVQQPAVIKLYNESMGGVDLHNCFIAKHSFHIRSKRWYLYIFWQTIRMMFVNAWLSYRQACQLIGMSKKDVLNQRNFQTKLASLLINLHAHTQKKRGRPSLEGATASPSRKKSALRPMPEPEVRTDGFFHFPIKTEDRQRCKLCSMKTNNICEKCKVYLCYTEQRNCFRSFHVS</sequence>
<feature type="region of interest" description="Disordered" evidence="1">
    <location>
        <begin position="23"/>
        <end position="74"/>
    </location>
</feature>
<keyword evidence="3" id="KW-1185">Reference proteome</keyword>
<proteinExistence type="predicted"/>
<dbReference type="OrthoDB" id="6501005at2759"/>
<accession>A0A9W3B363</accession>
<protein>
    <submittedName>
        <fullName evidence="4">PiggyBac transposable element-derived protein 3-like</fullName>
    </submittedName>
</protein>
<evidence type="ECO:0000256" key="1">
    <source>
        <dbReference type="SAM" id="MobiDB-lite"/>
    </source>
</evidence>
<feature type="region of interest" description="Disordered" evidence="1">
    <location>
        <begin position="514"/>
        <end position="543"/>
    </location>
</feature>
<evidence type="ECO:0000313" key="3">
    <source>
        <dbReference type="Proteomes" id="UP001165740"/>
    </source>
</evidence>